<dbReference type="GeneID" id="106174222"/>
<dbReference type="CDD" id="cd18595">
    <property type="entry name" value="ABC_6TM_MRP1_2_3_6_D1_like"/>
    <property type="match status" value="1"/>
</dbReference>
<dbReference type="InterPro" id="IPR027417">
    <property type="entry name" value="P-loop_NTPase"/>
</dbReference>
<evidence type="ECO:0000256" key="1">
    <source>
        <dbReference type="ARBA" id="ARBA00004128"/>
    </source>
</evidence>
<evidence type="ECO:0000256" key="17">
    <source>
        <dbReference type="SAM" id="MobiDB-lite"/>
    </source>
</evidence>
<dbReference type="KEGG" id="lak:106174222"/>
<dbReference type="GO" id="GO:0006869">
    <property type="term" value="P:lipid transport"/>
    <property type="evidence" value="ECO:0007669"/>
    <property type="project" value="UniProtKB-KW"/>
</dbReference>
<dbReference type="FunCoup" id="A0A1S3JL65">
    <property type="interactions" value="525"/>
</dbReference>
<feature type="transmembrane region" description="Helical" evidence="18">
    <location>
        <begin position="350"/>
        <end position="372"/>
    </location>
</feature>
<dbReference type="SUPFAM" id="SSF52540">
    <property type="entry name" value="P-loop containing nucleoside triphosphate hydrolases"/>
    <property type="match status" value="2"/>
</dbReference>
<feature type="transmembrane region" description="Helical" evidence="18">
    <location>
        <begin position="1066"/>
        <end position="1092"/>
    </location>
</feature>
<reference evidence="22" key="1">
    <citation type="submission" date="2025-08" db="UniProtKB">
        <authorList>
            <consortium name="RefSeq"/>
        </authorList>
    </citation>
    <scope>IDENTIFICATION</scope>
    <source>
        <tissue evidence="22">Gonads</tissue>
    </source>
</reference>
<dbReference type="NCBIfam" id="TIGR00957">
    <property type="entry name" value="MRP_assoc_pro"/>
    <property type="match status" value="1"/>
</dbReference>
<keyword evidence="13 18" id="KW-0472">Membrane</keyword>
<comment type="similarity">
    <text evidence="3">Belongs to the ABC transporter superfamily. ABCC family. Conjugate transporter (TC 3.A.1.208) subfamily.</text>
</comment>
<keyword evidence="5" id="KW-1003">Cell membrane</keyword>
<evidence type="ECO:0000256" key="3">
    <source>
        <dbReference type="ARBA" id="ARBA00009726"/>
    </source>
</evidence>
<feature type="domain" description="ABC transmembrane type-1" evidence="20">
    <location>
        <begin position="313"/>
        <end position="595"/>
    </location>
</feature>
<feature type="transmembrane region" description="Helical" evidence="18">
    <location>
        <begin position="1142"/>
        <end position="1158"/>
    </location>
</feature>
<feature type="transmembrane region" description="Helical" evidence="18">
    <location>
        <begin position="308"/>
        <end position="330"/>
    </location>
</feature>
<comment type="catalytic activity">
    <reaction evidence="15">
        <text>leukotriene C4(in) + ATP + H2O = leukotriene C4(out) + ADP + phosphate + H(+)</text>
        <dbReference type="Rhea" id="RHEA:38963"/>
        <dbReference type="ChEBI" id="CHEBI:15377"/>
        <dbReference type="ChEBI" id="CHEBI:15378"/>
        <dbReference type="ChEBI" id="CHEBI:30616"/>
        <dbReference type="ChEBI" id="CHEBI:43474"/>
        <dbReference type="ChEBI" id="CHEBI:57973"/>
        <dbReference type="ChEBI" id="CHEBI:456216"/>
    </reaction>
    <physiologicalReaction direction="left-to-right" evidence="15">
        <dbReference type="Rhea" id="RHEA:38964"/>
    </physiologicalReaction>
</comment>
<dbReference type="STRING" id="7574.A0A1S3JL65"/>
<evidence type="ECO:0000313" key="22">
    <source>
        <dbReference type="RefSeq" id="XP_013411112.1"/>
    </source>
</evidence>
<keyword evidence="12" id="KW-0445">Lipid transport</keyword>
<dbReference type="Gene3D" id="1.20.1560.10">
    <property type="entry name" value="ABC transporter type 1, transmembrane domain"/>
    <property type="match status" value="2"/>
</dbReference>
<keyword evidence="9" id="KW-0067">ATP-binding</keyword>
<dbReference type="PROSITE" id="PS00211">
    <property type="entry name" value="ABC_TRANSPORTER_1"/>
    <property type="match status" value="2"/>
</dbReference>
<gene>
    <name evidence="22" type="primary">LOC106174222</name>
</gene>
<evidence type="ECO:0000259" key="20">
    <source>
        <dbReference type="PROSITE" id="PS50929"/>
    </source>
</evidence>
<evidence type="ECO:0000313" key="21">
    <source>
        <dbReference type="Proteomes" id="UP000085678"/>
    </source>
</evidence>
<dbReference type="FunFam" id="3.40.50.300:FF:000293">
    <property type="entry name" value="ATP binding cassette subfamily C member 1"/>
    <property type="match status" value="1"/>
</dbReference>
<organism evidence="21 22">
    <name type="scientific">Lingula anatina</name>
    <name type="common">Brachiopod</name>
    <name type="synonym">Lingula unguis</name>
    <dbReference type="NCBI Taxonomy" id="7574"/>
    <lineage>
        <taxon>Eukaryota</taxon>
        <taxon>Metazoa</taxon>
        <taxon>Spiralia</taxon>
        <taxon>Lophotrochozoa</taxon>
        <taxon>Brachiopoda</taxon>
        <taxon>Linguliformea</taxon>
        <taxon>Lingulata</taxon>
        <taxon>Lingulida</taxon>
        <taxon>Linguloidea</taxon>
        <taxon>Lingulidae</taxon>
        <taxon>Lingula</taxon>
    </lineage>
</organism>
<evidence type="ECO:0000256" key="7">
    <source>
        <dbReference type="ARBA" id="ARBA00022737"/>
    </source>
</evidence>
<evidence type="ECO:0000256" key="12">
    <source>
        <dbReference type="ARBA" id="ARBA00023055"/>
    </source>
</evidence>
<dbReference type="GO" id="GO:0005524">
    <property type="term" value="F:ATP binding"/>
    <property type="evidence" value="ECO:0007669"/>
    <property type="project" value="UniProtKB-KW"/>
</dbReference>
<feature type="domain" description="ABC transporter" evidence="19">
    <location>
        <begin position="1342"/>
        <end position="1576"/>
    </location>
</feature>
<comment type="subcellular location">
    <subcellularLocation>
        <location evidence="2">Cell membrane</location>
        <topology evidence="2">Multi-pass membrane protein</topology>
    </subcellularLocation>
    <subcellularLocation>
        <location evidence="1">Vacuole membrane</location>
        <topology evidence="1">Multi-pass membrane protein</topology>
    </subcellularLocation>
</comment>
<feature type="transmembrane region" description="Helical" evidence="18">
    <location>
        <begin position="529"/>
        <end position="557"/>
    </location>
</feature>
<evidence type="ECO:0000256" key="13">
    <source>
        <dbReference type="ARBA" id="ARBA00023136"/>
    </source>
</evidence>
<feature type="transmembrane region" description="Helical" evidence="18">
    <location>
        <begin position="569"/>
        <end position="594"/>
    </location>
</feature>
<dbReference type="PROSITE" id="PS50929">
    <property type="entry name" value="ABC_TM1F"/>
    <property type="match status" value="2"/>
</dbReference>
<feature type="transmembrane region" description="Helical" evidence="18">
    <location>
        <begin position="64"/>
        <end position="89"/>
    </location>
</feature>
<feature type="domain" description="ABC transporter" evidence="19">
    <location>
        <begin position="628"/>
        <end position="851"/>
    </location>
</feature>
<dbReference type="InterPro" id="IPR056227">
    <property type="entry name" value="TMD0_ABC"/>
</dbReference>
<dbReference type="InParanoid" id="A0A1S3JL65"/>
<evidence type="ECO:0000256" key="16">
    <source>
        <dbReference type="ARBA" id="ARBA00047576"/>
    </source>
</evidence>
<dbReference type="GO" id="GO:0016887">
    <property type="term" value="F:ATP hydrolysis activity"/>
    <property type="evidence" value="ECO:0007669"/>
    <property type="project" value="InterPro"/>
</dbReference>
<dbReference type="InterPro" id="IPR011527">
    <property type="entry name" value="ABC1_TM_dom"/>
</dbReference>
<keyword evidence="11 18" id="KW-1133">Transmembrane helix</keyword>
<feature type="region of interest" description="Disordered" evidence="17">
    <location>
        <begin position="894"/>
        <end position="952"/>
    </location>
</feature>
<comment type="catalytic activity">
    <reaction evidence="14">
        <text>ATP + H2O + xenobioticSide 1 = ADP + phosphate + xenobioticSide 2.</text>
        <dbReference type="EC" id="7.6.2.2"/>
    </reaction>
</comment>
<evidence type="ECO:0000256" key="10">
    <source>
        <dbReference type="ARBA" id="ARBA00022967"/>
    </source>
</evidence>
<dbReference type="PANTHER" id="PTHR24223">
    <property type="entry name" value="ATP-BINDING CASSETTE SUB-FAMILY C"/>
    <property type="match status" value="1"/>
</dbReference>
<dbReference type="CDD" id="cd18603">
    <property type="entry name" value="ABC_6TM_MRP1_2_3_6_D2_like"/>
    <property type="match status" value="1"/>
</dbReference>
<dbReference type="Proteomes" id="UP000085678">
    <property type="component" value="Unplaced"/>
</dbReference>
<keyword evidence="7" id="KW-0677">Repeat</keyword>
<dbReference type="GO" id="GO:0005774">
    <property type="term" value="C:vacuolar membrane"/>
    <property type="evidence" value="ECO:0007669"/>
    <property type="project" value="UniProtKB-SubCell"/>
</dbReference>
<dbReference type="FunFam" id="1.20.1560.10:FF:000001">
    <property type="entry name" value="ATP-binding cassette subfamily C member 1"/>
    <property type="match status" value="1"/>
</dbReference>
<dbReference type="FunFam" id="1.20.1560.10:FF:000007">
    <property type="entry name" value="ATP-binding cassette subfamily C member 1"/>
    <property type="match status" value="1"/>
</dbReference>
<dbReference type="PANTHER" id="PTHR24223:SF443">
    <property type="entry name" value="MULTIDRUG-RESISTANCE LIKE PROTEIN 1, ISOFORM I"/>
    <property type="match status" value="1"/>
</dbReference>
<feature type="transmembrane region" description="Helical" evidence="18">
    <location>
        <begin position="1248"/>
        <end position="1269"/>
    </location>
</feature>
<keyword evidence="8" id="KW-0547">Nucleotide-binding</keyword>
<evidence type="ECO:0000256" key="4">
    <source>
        <dbReference type="ARBA" id="ARBA00022448"/>
    </source>
</evidence>
<sequence length="1582" mass="177009">MEAFCGSPFWDNNLTFNTDDPDLTSCFQNTVLIWIPCFFLVVTSVFSVYSLLHSQKSFIPWTWLNITKTVLGCILAVLAFADLCNAIHISSTEGAYGVTIVSPGMVFLAMVWAIAYHQIERKKGVQSSGILFIYWLLWVAVDIFICRSKVKFHLLMGEPEDMFTFVTFFLHFALVVAQLILSVLVDKPPVFSEVGDQKRCPEETCSFLSRITFWWFTSMVIQGYRKALERKDLWPLNTSDASRTVVPKFYKHWNAELKKKEKCLAKSGCPKNGDIPLKRQDGDDSKYVEVDVHPKYYPSLFKALCKTFGLAFAGSAFFKFIHDIMLFISPQLLKLLIKFTRDKEDYLWKGFVYAGLMFVCALVQSLILHQYFHVCMVVGMRLRTAVVAAVYRKALVLTSAARRQSTVGEIVNLMSVDAQRFVDLTTYLNMLWSAPFQISVSLYFLWQTLGPSVLAGLGVMVLLVPINAFMATKTRSLQVKQMKHKDTRIKLMNEVLNGIKVLKLYAWEISFRDQILGIRDKELRVLKQAAYLNAGTSFTWTCAPFLVSLTTFAVYVLSSPYNILTAEKAFVSLSLFNILRFPLAMLPMLISNIVQASVSVKRVTKFLNHDELDISCIDKKEMPDKAIVMDKGTFSWDKEETPTLCSINLDVDRGQLVAVVGSVGTGKSSLLSALLGDMAKVEGTVKVSGSVAYVPQQAWIQNCSLRDNILFSKPLVECDYYKALRACALDRDLEVLPSADMTEIGEKGINLSGGQKQRVSLARAVYSNADIYLLDDPLSAVDAHVGKHIFQNVIGPEGVLKNKTRILVTHGIGFLPKVDTIVVLANGSVSECGTFNQLMDHQGAFSEFLKNYLLEEEIEGELEEMDDDVRSEREEIMSHITELYGERELQKTKSELKASKTSLNKTDTAEAREFSSKTSLHSNPRERVSSVSSRKRERVSSVGSRKKGDLDEGDIPLEVEDYAALKRQVSQYDEGVCTPPPALRKKQVEAEKLIKAETAETGSVKLSVFIIYMKAIGLWVTLAVVFLYILNNAAAIYSNVWLSEWSNDEAINGTTDTAQRDLRLGVYGALGLAQAVLTLISSVGLAFGCIFASSRLHTELLAGVVRAPLVFFETTPLGRIVNRFSKDIDTIDITIPDKIEDLLFVGFEVLAILVVVTFSTHPLFLAAILPLAILYFFVQRFYVATSRQLKRLESVTRSPIYSHFGESITGASIIRAYGQTERFILQSEEKVDENQISYYPNIVSNRWLAIRLEFIGNCIVLFAALFAVIGRDSLSAGIVGLSVTYALNITQTLNWMVRMTSELEANIVAVERVKEYSETPTEAEWFIPEKKPESSWPQKGNIVIDNYSTRYREGLPLVVKNINCHIKGGEKIGIVGRTGAGKSSLTLALFRIIEPAEGKILIDGVDISEIGLHDLRSKLTVIPQDPVLFSGPLRMNLDPFDQYSDEEVWRALEYAHLKHFVAANTEGLSYECSEGGENLSVGQRQLVCLARALLRKTKVLVLDEATAAVDLETDDLIQSTIRTEFAECTVLTIAHRLNTIMDYTRVLVLDNGEVREFAPPQELLQDQNGIFYSMAKDAGLVA</sequence>
<feature type="transmembrane region" description="Helical" evidence="18">
    <location>
        <begin position="1015"/>
        <end position="1037"/>
    </location>
</feature>
<evidence type="ECO:0000256" key="15">
    <source>
        <dbReference type="ARBA" id="ARBA00047523"/>
    </source>
</evidence>
<feature type="transmembrane region" description="Helical" evidence="18">
    <location>
        <begin position="128"/>
        <end position="145"/>
    </location>
</feature>
<dbReference type="InterPro" id="IPR003593">
    <property type="entry name" value="AAA+_ATPase"/>
</dbReference>
<evidence type="ECO:0000256" key="5">
    <source>
        <dbReference type="ARBA" id="ARBA00022475"/>
    </source>
</evidence>
<dbReference type="GO" id="GO:0005886">
    <property type="term" value="C:plasma membrane"/>
    <property type="evidence" value="ECO:0007669"/>
    <property type="project" value="UniProtKB-SubCell"/>
</dbReference>
<dbReference type="PROSITE" id="PS50893">
    <property type="entry name" value="ABC_TRANSPORTER_2"/>
    <property type="match status" value="2"/>
</dbReference>
<dbReference type="SUPFAM" id="SSF90123">
    <property type="entry name" value="ABC transporter transmembrane region"/>
    <property type="match status" value="2"/>
</dbReference>
<feature type="transmembrane region" description="Helical" evidence="18">
    <location>
        <begin position="1164"/>
        <end position="1183"/>
    </location>
</feature>
<evidence type="ECO:0000256" key="14">
    <source>
        <dbReference type="ARBA" id="ARBA00034018"/>
    </source>
</evidence>
<dbReference type="CDD" id="cd03250">
    <property type="entry name" value="ABCC_MRP_domain1"/>
    <property type="match status" value="1"/>
</dbReference>
<keyword evidence="21" id="KW-1185">Reference proteome</keyword>
<comment type="catalytic activity">
    <reaction evidence="16">
        <text>17beta-estradiol 17-O-(beta-D-glucuronate)(in) + ATP + H2O = 17beta-estradiol 17-O-(beta-D-glucuronate)(out) + ADP + phosphate + H(+)</text>
        <dbReference type="Rhea" id="RHEA:60128"/>
        <dbReference type="ChEBI" id="CHEBI:15377"/>
        <dbReference type="ChEBI" id="CHEBI:15378"/>
        <dbReference type="ChEBI" id="CHEBI:30616"/>
        <dbReference type="ChEBI" id="CHEBI:43474"/>
        <dbReference type="ChEBI" id="CHEBI:82961"/>
        <dbReference type="ChEBI" id="CHEBI:456216"/>
    </reaction>
    <physiologicalReaction direction="left-to-right" evidence="16">
        <dbReference type="Rhea" id="RHEA:60129"/>
    </physiologicalReaction>
</comment>
<dbReference type="GO" id="GO:0008559">
    <property type="term" value="F:ABC-type xenobiotic transporter activity"/>
    <property type="evidence" value="ECO:0007669"/>
    <property type="project" value="UniProtKB-EC"/>
</dbReference>
<keyword evidence="10" id="KW-1278">Translocase</keyword>
<feature type="transmembrane region" description="Helical" evidence="18">
    <location>
        <begin position="95"/>
        <end position="116"/>
    </location>
</feature>
<evidence type="ECO:0000259" key="19">
    <source>
        <dbReference type="PROSITE" id="PS50893"/>
    </source>
</evidence>
<dbReference type="InterPro" id="IPR005292">
    <property type="entry name" value="MRP"/>
</dbReference>
<name>A0A1S3JL65_LINAN</name>
<feature type="transmembrane region" description="Helical" evidence="18">
    <location>
        <begin position="165"/>
        <end position="185"/>
    </location>
</feature>
<dbReference type="InterPro" id="IPR017871">
    <property type="entry name" value="ABC_transporter-like_CS"/>
</dbReference>
<keyword evidence="4" id="KW-0813">Transport</keyword>
<dbReference type="OrthoDB" id="6500128at2759"/>
<dbReference type="Pfam" id="PF24357">
    <property type="entry name" value="TMD0_ABC"/>
    <property type="match status" value="1"/>
</dbReference>
<evidence type="ECO:0000256" key="6">
    <source>
        <dbReference type="ARBA" id="ARBA00022692"/>
    </source>
</evidence>
<dbReference type="Pfam" id="PF00005">
    <property type="entry name" value="ABC_tran"/>
    <property type="match status" value="2"/>
</dbReference>
<evidence type="ECO:0000256" key="8">
    <source>
        <dbReference type="ARBA" id="ARBA00022741"/>
    </source>
</evidence>
<dbReference type="Gene3D" id="3.40.50.300">
    <property type="entry name" value="P-loop containing nucleotide triphosphate hydrolases"/>
    <property type="match status" value="2"/>
</dbReference>
<dbReference type="RefSeq" id="XP_013411112.1">
    <property type="nucleotide sequence ID" value="XM_013555658.1"/>
</dbReference>
<accession>A0A1S3JL65</accession>
<dbReference type="InterPro" id="IPR050173">
    <property type="entry name" value="ABC_transporter_C-like"/>
</dbReference>
<dbReference type="CDD" id="cd03244">
    <property type="entry name" value="ABCC_MRP_domain2"/>
    <property type="match status" value="1"/>
</dbReference>
<feature type="domain" description="ABC transmembrane type-1" evidence="20">
    <location>
        <begin position="1022"/>
        <end position="1305"/>
    </location>
</feature>
<evidence type="ECO:0000256" key="9">
    <source>
        <dbReference type="ARBA" id="ARBA00022840"/>
    </source>
</evidence>
<dbReference type="FunFam" id="3.40.50.300:FF:000074">
    <property type="entry name" value="Multidrug resistance-associated protein 5 isoform 1"/>
    <property type="match status" value="1"/>
</dbReference>
<dbReference type="Pfam" id="PF00664">
    <property type="entry name" value="ABC_membrane"/>
    <property type="match status" value="2"/>
</dbReference>
<evidence type="ECO:0000256" key="18">
    <source>
        <dbReference type="SAM" id="Phobius"/>
    </source>
</evidence>
<keyword evidence="6 18" id="KW-0812">Transmembrane</keyword>
<dbReference type="InterPro" id="IPR003439">
    <property type="entry name" value="ABC_transporter-like_ATP-bd"/>
</dbReference>
<dbReference type="InterPro" id="IPR036640">
    <property type="entry name" value="ABC1_TM_sf"/>
</dbReference>
<proteinExistence type="inferred from homology"/>
<evidence type="ECO:0000256" key="2">
    <source>
        <dbReference type="ARBA" id="ARBA00004651"/>
    </source>
</evidence>
<feature type="transmembrane region" description="Helical" evidence="18">
    <location>
        <begin position="452"/>
        <end position="472"/>
    </location>
</feature>
<dbReference type="SMART" id="SM00382">
    <property type="entry name" value="AAA"/>
    <property type="match status" value="2"/>
</dbReference>
<feature type="transmembrane region" description="Helical" evidence="18">
    <location>
        <begin position="31"/>
        <end position="52"/>
    </location>
</feature>
<protein>
    <submittedName>
        <fullName evidence="22">Multidrug resistance-associated protein 1 isoform X1</fullName>
    </submittedName>
</protein>
<evidence type="ECO:0000256" key="11">
    <source>
        <dbReference type="ARBA" id="ARBA00022989"/>
    </source>
</evidence>